<evidence type="ECO:0000313" key="3">
    <source>
        <dbReference type="EMBL" id="PTQ27379.1"/>
    </source>
</evidence>
<dbReference type="Proteomes" id="UP000244005">
    <property type="component" value="Unassembled WGS sequence"/>
</dbReference>
<evidence type="ECO:0000313" key="4">
    <source>
        <dbReference type="Proteomes" id="UP000244005"/>
    </source>
</evidence>
<dbReference type="PANTHER" id="PTHR22957">
    <property type="entry name" value="TBC1 DOMAIN FAMILY MEMBER GTPASE-ACTIVATING PROTEIN"/>
    <property type="match status" value="1"/>
</dbReference>
<dbReference type="InterPro" id="IPR035969">
    <property type="entry name" value="Rab-GAP_TBC_sf"/>
</dbReference>
<dbReference type="OMA" id="IKNHTQS"/>
<dbReference type="PANTHER" id="PTHR22957:SF456">
    <property type="entry name" value="YPT_RAB-GAP DOMAIN OF GYP1P SUPERFAMILY PROTEIN"/>
    <property type="match status" value="1"/>
</dbReference>
<evidence type="ECO:0000259" key="2">
    <source>
        <dbReference type="PROSITE" id="PS50086"/>
    </source>
</evidence>
<feature type="region of interest" description="Disordered" evidence="1">
    <location>
        <begin position="239"/>
        <end position="279"/>
    </location>
</feature>
<dbReference type="Pfam" id="PF00566">
    <property type="entry name" value="RabGAP-TBC"/>
    <property type="match status" value="1"/>
</dbReference>
<dbReference type="AlphaFoldDB" id="A0A2R6W0J0"/>
<dbReference type="Gene3D" id="1.10.472.80">
    <property type="entry name" value="Ypt/Rab-GAP domain of gyp1p, domain 3"/>
    <property type="match status" value="1"/>
</dbReference>
<dbReference type="OrthoDB" id="10264062at2759"/>
<evidence type="ECO:0000256" key="1">
    <source>
        <dbReference type="SAM" id="MobiDB-lite"/>
    </source>
</evidence>
<feature type="compositionally biased region" description="Basic and acidic residues" evidence="1">
    <location>
        <begin position="242"/>
        <end position="253"/>
    </location>
</feature>
<dbReference type="FunFam" id="1.10.8.270:FF:000021">
    <property type="entry name" value="Ypt/Rab-GAP domain of gyp1p superfamily protein"/>
    <property type="match status" value="1"/>
</dbReference>
<dbReference type="SUPFAM" id="SSF47923">
    <property type="entry name" value="Ypt/Rab-GAP domain of gyp1p"/>
    <property type="match status" value="2"/>
</dbReference>
<dbReference type="EMBL" id="KZ772870">
    <property type="protein sequence ID" value="PTQ27379.1"/>
    <property type="molecule type" value="Genomic_DNA"/>
</dbReference>
<protein>
    <recommendedName>
        <fullName evidence="2">Rab-GAP TBC domain-containing protein</fullName>
    </recommendedName>
</protein>
<sequence>MSADWDASPWSCAVGPKSAKAGTVPQDDHSSVPAFVLTPQRSPKSAAKCLKPEKWRAAFDHEGRPVGFQKLLKCIALGGVDHSIRAEVWEFLLGCYALCTTTEYRKELRAARRERYQKLIEQCQQMHPSIGTGTLAYTVGSKVMDVRIMSKDSARKEAKLINLEVKETSEEKAVLRTTVDDNPGSPKFDTSGDFGTSQIEVSGGFDSVYKYTGPSHEAAEPTRVDIHEDLYGMPVTNLFGPAERDETDARDNGLDDTSTSFGREHLPGQVDSDSVGEIEPGFRSSRDVIRTAAENKPKRLFATDVGPLSWPAGSMKRIKSRLVRDRRKKERTMKIGDSTRGLIQDVHTRQSRKQQEAYAPVKEDSVGPENLPDPVVALGKNANEERVAEWLWILHRIVVDVVRTDRHLEFYGDAKNMARMSDILAVYAWIDPATGYCQGMSDLLSPFIVLFEDDADAFWCFESLLRRVRQNFQMEGPVGVMKQLEALPKILEVADPQMHRHLAAIGADNFLFAFRMLLVLFRRELSFGESLSLWEMMWAADFNQAMAWALEYNCLDALVLSIPPPFFNPDSRRGDDAGYHDTPHLSFASQYGCSPHRDYPSAEGALPNSSTFGGNFLARSPFCGLRPGALLTKNRHRMPTVSTLLGKNGDEELSVFCVAAILVQNRNKLLKEVQSMDDAIKMFNDMNLTIRVHSSMHTAIKLRKKYRSRTLERTDPDDLRQLSCPALYAKR</sequence>
<name>A0A2R6W0J0_MARPO</name>
<feature type="domain" description="Rab-GAP TBC" evidence="2">
    <location>
        <begin position="380"/>
        <end position="541"/>
    </location>
</feature>
<proteinExistence type="predicted"/>
<feature type="region of interest" description="Disordered" evidence="1">
    <location>
        <begin position="348"/>
        <end position="367"/>
    </location>
</feature>
<dbReference type="Gene3D" id="1.10.8.270">
    <property type="entry name" value="putative rabgap domain of human tbc1 domain family member 14 like domains"/>
    <property type="match status" value="1"/>
</dbReference>
<dbReference type="PROSITE" id="PS50086">
    <property type="entry name" value="TBC_RABGAP"/>
    <property type="match status" value="1"/>
</dbReference>
<dbReference type="GO" id="GO:0005096">
    <property type="term" value="F:GTPase activator activity"/>
    <property type="evidence" value="ECO:0000318"/>
    <property type="project" value="GO_Central"/>
</dbReference>
<dbReference type="InterPro" id="IPR000195">
    <property type="entry name" value="Rab-GAP-TBC_dom"/>
</dbReference>
<accession>A0A2R6W0J0</accession>
<organism evidence="3 4">
    <name type="scientific">Marchantia polymorpha</name>
    <name type="common">Common liverwort</name>
    <name type="synonym">Marchantia aquatica</name>
    <dbReference type="NCBI Taxonomy" id="3197"/>
    <lineage>
        <taxon>Eukaryota</taxon>
        <taxon>Viridiplantae</taxon>
        <taxon>Streptophyta</taxon>
        <taxon>Embryophyta</taxon>
        <taxon>Marchantiophyta</taxon>
        <taxon>Marchantiopsida</taxon>
        <taxon>Marchantiidae</taxon>
        <taxon>Marchantiales</taxon>
        <taxon>Marchantiaceae</taxon>
        <taxon>Marchantia</taxon>
    </lineage>
</organism>
<reference evidence="4" key="1">
    <citation type="journal article" date="2017" name="Cell">
        <title>Insights into land plant evolution garnered from the Marchantia polymorpha genome.</title>
        <authorList>
            <person name="Bowman J.L."/>
            <person name="Kohchi T."/>
            <person name="Yamato K.T."/>
            <person name="Jenkins J."/>
            <person name="Shu S."/>
            <person name="Ishizaki K."/>
            <person name="Yamaoka S."/>
            <person name="Nishihama R."/>
            <person name="Nakamura Y."/>
            <person name="Berger F."/>
            <person name="Adam C."/>
            <person name="Aki S.S."/>
            <person name="Althoff F."/>
            <person name="Araki T."/>
            <person name="Arteaga-Vazquez M.A."/>
            <person name="Balasubrmanian S."/>
            <person name="Barry K."/>
            <person name="Bauer D."/>
            <person name="Boehm C.R."/>
            <person name="Briginshaw L."/>
            <person name="Caballero-Perez J."/>
            <person name="Catarino B."/>
            <person name="Chen F."/>
            <person name="Chiyoda S."/>
            <person name="Chovatia M."/>
            <person name="Davies K.M."/>
            <person name="Delmans M."/>
            <person name="Demura T."/>
            <person name="Dierschke T."/>
            <person name="Dolan L."/>
            <person name="Dorantes-Acosta A.E."/>
            <person name="Eklund D.M."/>
            <person name="Florent S.N."/>
            <person name="Flores-Sandoval E."/>
            <person name="Fujiyama A."/>
            <person name="Fukuzawa H."/>
            <person name="Galik B."/>
            <person name="Grimanelli D."/>
            <person name="Grimwood J."/>
            <person name="Grossniklaus U."/>
            <person name="Hamada T."/>
            <person name="Haseloff J."/>
            <person name="Hetherington A.J."/>
            <person name="Higo A."/>
            <person name="Hirakawa Y."/>
            <person name="Hundley H.N."/>
            <person name="Ikeda Y."/>
            <person name="Inoue K."/>
            <person name="Inoue S.I."/>
            <person name="Ishida S."/>
            <person name="Jia Q."/>
            <person name="Kakita M."/>
            <person name="Kanazawa T."/>
            <person name="Kawai Y."/>
            <person name="Kawashima T."/>
            <person name="Kennedy M."/>
            <person name="Kinose K."/>
            <person name="Kinoshita T."/>
            <person name="Kohara Y."/>
            <person name="Koide E."/>
            <person name="Komatsu K."/>
            <person name="Kopischke S."/>
            <person name="Kubo M."/>
            <person name="Kyozuka J."/>
            <person name="Lagercrantz U."/>
            <person name="Lin S.S."/>
            <person name="Lindquist E."/>
            <person name="Lipzen A.M."/>
            <person name="Lu C.W."/>
            <person name="De Luna E."/>
            <person name="Martienssen R.A."/>
            <person name="Minamino N."/>
            <person name="Mizutani M."/>
            <person name="Mizutani M."/>
            <person name="Mochizuki N."/>
            <person name="Monte I."/>
            <person name="Mosher R."/>
            <person name="Nagasaki H."/>
            <person name="Nakagami H."/>
            <person name="Naramoto S."/>
            <person name="Nishitani K."/>
            <person name="Ohtani M."/>
            <person name="Okamoto T."/>
            <person name="Okumura M."/>
            <person name="Phillips J."/>
            <person name="Pollak B."/>
            <person name="Reinders A."/>
            <person name="Rovekamp M."/>
            <person name="Sano R."/>
            <person name="Sawa S."/>
            <person name="Schmid M.W."/>
            <person name="Shirakawa M."/>
            <person name="Solano R."/>
            <person name="Spunde A."/>
            <person name="Suetsugu N."/>
            <person name="Sugano S."/>
            <person name="Sugiyama A."/>
            <person name="Sun R."/>
            <person name="Suzuki Y."/>
            <person name="Takenaka M."/>
            <person name="Takezawa D."/>
            <person name="Tomogane H."/>
            <person name="Tsuzuki M."/>
            <person name="Ueda T."/>
            <person name="Umeda M."/>
            <person name="Ward J.M."/>
            <person name="Watanabe Y."/>
            <person name="Yazaki K."/>
            <person name="Yokoyama R."/>
            <person name="Yoshitake Y."/>
            <person name="Yotsui I."/>
            <person name="Zachgo S."/>
            <person name="Schmutz J."/>
        </authorList>
    </citation>
    <scope>NUCLEOTIDE SEQUENCE [LARGE SCALE GENOMIC DNA]</scope>
    <source>
        <strain evidence="4">Tak-1</strain>
    </source>
</reference>
<gene>
    <name evidence="3" type="ORF">MARPO_0202s0008</name>
</gene>
<keyword evidence="4" id="KW-1185">Reference proteome</keyword>
<dbReference type="SMART" id="SM00164">
    <property type="entry name" value="TBC"/>
    <property type="match status" value="1"/>
</dbReference>